<dbReference type="PATRIC" id="fig|1618367.3.peg.571"/>
<dbReference type="Gene3D" id="3.40.50.2000">
    <property type="entry name" value="Glycogen Phosphorylase B"/>
    <property type="match status" value="2"/>
</dbReference>
<name>A0A0G1TMZ8_9BACT</name>
<evidence type="ECO:0000313" key="4">
    <source>
        <dbReference type="EMBL" id="KKU83192.1"/>
    </source>
</evidence>
<evidence type="ECO:0000256" key="1">
    <source>
        <dbReference type="ARBA" id="ARBA00022679"/>
    </source>
</evidence>
<dbReference type="CDD" id="cd03809">
    <property type="entry name" value="GT4_MtfB-like"/>
    <property type="match status" value="1"/>
</dbReference>
<accession>A0A0G1TMZ8</accession>
<reference evidence="4 5" key="1">
    <citation type="journal article" date="2015" name="Nature">
        <title>rRNA introns, odd ribosomes, and small enigmatic genomes across a large radiation of phyla.</title>
        <authorList>
            <person name="Brown C.T."/>
            <person name="Hug L.A."/>
            <person name="Thomas B.C."/>
            <person name="Sharon I."/>
            <person name="Castelle C.J."/>
            <person name="Singh A."/>
            <person name="Wilkins M.J."/>
            <person name="Williams K.H."/>
            <person name="Banfield J.F."/>
        </authorList>
    </citation>
    <scope>NUCLEOTIDE SEQUENCE [LARGE SCALE GENOMIC DNA]</scope>
</reference>
<dbReference type="Pfam" id="PF13439">
    <property type="entry name" value="Glyco_transf_4"/>
    <property type="match status" value="1"/>
</dbReference>
<dbReference type="Proteomes" id="UP000034265">
    <property type="component" value="Unassembled WGS sequence"/>
</dbReference>
<dbReference type="AlphaFoldDB" id="A0A0G1TMZ8"/>
<feature type="domain" description="Glycosyl transferase family 1" evidence="2">
    <location>
        <begin position="191"/>
        <end position="338"/>
    </location>
</feature>
<dbReference type="Pfam" id="PF00534">
    <property type="entry name" value="Glycos_transf_1"/>
    <property type="match status" value="1"/>
</dbReference>
<dbReference type="GO" id="GO:0009103">
    <property type="term" value="P:lipopolysaccharide biosynthetic process"/>
    <property type="evidence" value="ECO:0007669"/>
    <property type="project" value="TreeGrafter"/>
</dbReference>
<dbReference type="GO" id="GO:0016757">
    <property type="term" value="F:glycosyltransferase activity"/>
    <property type="evidence" value="ECO:0007669"/>
    <property type="project" value="InterPro"/>
</dbReference>
<evidence type="ECO:0000259" key="3">
    <source>
        <dbReference type="Pfam" id="PF13439"/>
    </source>
</evidence>
<dbReference type="PANTHER" id="PTHR46401:SF2">
    <property type="entry name" value="GLYCOSYLTRANSFERASE WBBK-RELATED"/>
    <property type="match status" value="1"/>
</dbReference>
<dbReference type="PANTHER" id="PTHR46401">
    <property type="entry name" value="GLYCOSYLTRANSFERASE WBBK-RELATED"/>
    <property type="match status" value="1"/>
</dbReference>
<dbReference type="InterPro" id="IPR001296">
    <property type="entry name" value="Glyco_trans_1"/>
</dbReference>
<protein>
    <submittedName>
        <fullName evidence="4">Glycosyl transferase group 1</fullName>
    </submittedName>
</protein>
<dbReference type="InterPro" id="IPR028098">
    <property type="entry name" value="Glyco_trans_4-like_N"/>
</dbReference>
<dbReference type="SUPFAM" id="SSF53756">
    <property type="entry name" value="UDP-Glycosyltransferase/glycogen phosphorylase"/>
    <property type="match status" value="1"/>
</dbReference>
<evidence type="ECO:0000259" key="2">
    <source>
        <dbReference type="Pfam" id="PF00534"/>
    </source>
</evidence>
<evidence type="ECO:0000313" key="5">
    <source>
        <dbReference type="Proteomes" id="UP000034265"/>
    </source>
</evidence>
<keyword evidence="1 4" id="KW-0808">Transferase</keyword>
<sequence length="372" mass="41377">MLASNWTFMKIAIDVSQMCYEGTGVARYVRGLTQELLNSSHDFVLYAGALRRHSYFTELSRTKPWDRGTWRILPIPPKLAGYLLDKFPLELLTGSVGIIHTSDWVEPFSHKPMVTTVHDLVFQKYPKTVDPLILHAQTKRLERLVHNKTHIITDSQSTKNDLEKIYSFPSSRISMVYPGIEPSFSPQSPQEIDRVKTKYNLPAEFILSVGTQEPRKNLERLTQAVSTLDLPLILVGKHGWGDHLTPGVKGAHTPGVFALGYVPEEDLPGLYSAATIFAYPSLYEGFGFPVIEAMACGTPVVTSNISSLPEVAGRAAILVDPSDITSIHNGINQALSSRAKLISLGLAHAQKFTWAQTAKQVLEVYEKITHRN</sequence>
<gene>
    <name evidence="4" type="ORF">UY11_C0026G0014</name>
</gene>
<comment type="caution">
    <text evidence="4">The sequence shown here is derived from an EMBL/GenBank/DDBJ whole genome shotgun (WGS) entry which is preliminary data.</text>
</comment>
<proteinExistence type="predicted"/>
<organism evidence="4 5">
    <name type="scientific">Candidatus Amesbacteria bacterium GW2011_GWC2_47_8</name>
    <dbReference type="NCBI Taxonomy" id="1618367"/>
    <lineage>
        <taxon>Bacteria</taxon>
        <taxon>Candidatus Amesiibacteriota</taxon>
    </lineage>
</organism>
<dbReference type="EMBL" id="LCOT01000026">
    <property type="protein sequence ID" value="KKU83192.1"/>
    <property type="molecule type" value="Genomic_DNA"/>
</dbReference>
<feature type="domain" description="Glycosyltransferase subfamily 4-like N-terminal" evidence="3">
    <location>
        <begin position="24"/>
        <end position="183"/>
    </location>
</feature>